<feature type="domain" description="Serine aminopeptidase S33" evidence="2">
    <location>
        <begin position="108"/>
        <end position="204"/>
    </location>
</feature>
<comment type="caution">
    <text evidence="3">The sequence shown here is derived from an EMBL/GenBank/DDBJ whole genome shotgun (WGS) entry which is preliminary data.</text>
</comment>
<dbReference type="InterPro" id="IPR052920">
    <property type="entry name" value="DNA-binding_regulatory"/>
</dbReference>
<keyword evidence="1" id="KW-0732">Signal</keyword>
<accession>A0A9D0ZY32</accession>
<evidence type="ECO:0000259" key="2">
    <source>
        <dbReference type="Pfam" id="PF12146"/>
    </source>
</evidence>
<sequence>MKKRTKIILAAVLVLLLLVAAAAGVGNYFVNFALVRAEEGTEKNVAPEAATTDEVQQTVEENNERIARHTEEWLSKAEKETASITSEDGLKLVADKYYGDRDSHKWALLIHGYGGNRSGMQNIGAYYLEQGYNLLMPDMRAHGESEGTFIGMGWLDRLDVLQWLNLIVSEDEEAEIVLHGVSMGGATVMMVSGEQLPSQVKAIVEDCGYTSVWDIFSDELDALFHLPSFPLLDLCNLVGRIRAGYDFKEASALEQVQKSTTPMLFIHGSEDNFVHTDMVYELYEAAQCEKELLVVEGAGHGESYNLDPELYFETVFGFLENYI</sequence>
<feature type="chain" id="PRO_5038473571" evidence="1">
    <location>
        <begin position="23"/>
        <end position="323"/>
    </location>
</feature>
<evidence type="ECO:0000256" key="1">
    <source>
        <dbReference type="SAM" id="SignalP"/>
    </source>
</evidence>
<organism evidence="3 4">
    <name type="scientific">Candidatus Limivivens merdigallinarum</name>
    <dbReference type="NCBI Taxonomy" id="2840859"/>
    <lineage>
        <taxon>Bacteria</taxon>
        <taxon>Bacillati</taxon>
        <taxon>Bacillota</taxon>
        <taxon>Clostridia</taxon>
        <taxon>Lachnospirales</taxon>
        <taxon>Lachnospiraceae</taxon>
        <taxon>Lachnospiraceae incertae sedis</taxon>
        <taxon>Candidatus Limivivens</taxon>
    </lineage>
</organism>
<reference evidence="3" key="1">
    <citation type="submission" date="2020-10" db="EMBL/GenBank/DDBJ databases">
        <authorList>
            <person name="Gilroy R."/>
        </authorList>
    </citation>
    <scope>NUCLEOTIDE SEQUENCE</scope>
    <source>
        <strain evidence="3">ChiSjej3B21-11622</strain>
    </source>
</reference>
<name>A0A9D0ZY32_9FIRM</name>
<dbReference type="AlphaFoldDB" id="A0A9D0ZY32"/>
<feature type="signal peptide" evidence="1">
    <location>
        <begin position="1"/>
        <end position="22"/>
    </location>
</feature>
<gene>
    <name evidence="3" type="ORF">IAB26_10390</name>
</gene>
<protein>
    <submittedName>
        <fullName evidence="3">Alpha/beta hydrolase</fullName>
    </submittedName>
</protein>
<dbReference type="SUPFAM" id="SSF53474">
    <property type="entry name" value="alpha/beta-Hydrolases"/>
    <property type="match status" value="1"/>
</dbReference>
<dbReference type="GO" id="GO:0016787">
    <property type="term" value="F:hydrolase activity"/>
    <property type="evidence" value="ECO:0007669"/>
    <property type="project" value="UniProtKB-KW"/>
</dbReference>
<evidence type="ECO:0000313" key="3">
    <source>
        <dbReference type="EMBL" id="HIQ96960.1"/>
    </source>
</evidence>
<dbReference type="PANTHER" id="PTHR43358">
    <property type="entry name" value="ALPHA/BETA-HYDROLASE"/>
    <property type="match status" value="1"/>
</dbReference>
<dbReference type="InterPro" id="IPR022742">
    <property type="entry name" value="Hydrolase_4"/>
</dbReference>
<dbReference type="EMBL" id="DVFT01000155">
    <property type="protein sequence ID" value="HIQ96960.1"/>
    <property type="molecule type" value="Genomic_DNA"/>
</dbReference>
<dbReference type="InterPro" id="IPR029058">
    <property type="entry name" value="AB_hydrolase_fold"/>
</dbReference>
<evidence type="ECO:0000313" key="4">
    <source>
        <dbReference type="Proteomes" id="UP000886886"/>
    </source>
</evidence>
<proteinExistence type="predicted"/>
<dbReference type="Pfam" id="PF12146">
    <property type="entry name" value="Hydrolase_4"/>
    <property type="match status" value="1"/>
</dbReference>
<dbReference type="Gene3D" id="3.40.50.1820">
    <property type="entry name" value="alpha/beta hydrolase"/>
    <property type="match status" value="1"/>
</dbReference>
<reference evidence="3" key="2">
    <citation type="journal article" date="2021" name="PeerJ">
        <title>Extensive microbial diversity within the chicken gut microbiome revealed by metagenomics and culture.</title>
        <authorList>
            <person name="Gilroy R."/>
            <person name="Ravi A."/>
            <person name="Getino M."/>
            <person name="Pursley I."/>
            <person name="Horton D.L."/>
            <person name="Alikhan N.F."/>
            <person name="Baker D."/>
            <person name="Gharbi K."/>
            <person name="Hall N."/>
            <person name="Watson M."/>
            <person name="Adriaenssens E.M."/>
            <person name="Foster-Nyarko E."/>
            <person name="Jarju S."/>
            <person name="Secka A."/>
            <person name="Antonio M."/>
            <person name="Oren A."/>
            <person name="Chaudhuri R.R."/>
            <person name="La Ragione R."/>
            <person name="Hildebrand F."/>
            <person name="Pallen M.J."/>
        </authorList>
    </citation>
    <scope>NUCLEOTIDE SEQUENCE</scope>
    <source>
        <strain evidence="3">ChiSjej3B21-11622</strain>
    </source>
</reference>
<keyword evidence="3" id="KW-0378">Hydrolase</keyword>
<dbReference type="Proteomes" id="UP000886886">
    <property type="component" value="Unassembled WGS sequence"/>
</dbReference>
<dbReference type="PANTHER" id="PTHR43358:SF4">
    <property type="entry name" value="ALPHA_BETA HYDROLASE FOLD-1 DOMAIN-CONTAINING PROTEIN"/>
    <property type="match status" value="1"/>
</dbReference>